<accession>A0AAI9GI19</accession>
<dbReference type="AlphaFoldDB" id="A0AAI9GI19"/>
<evidence type="ECO:0000313" key="2">
    <source>
        <dbReference type="EMBL" id="EMJ5133520.1"/>
    </source>
</evidence>
<gene>
    <name evidence="2" type="ORF">RG298_001204</name>
</gene>
<proteinExistence type="predicted"/>
<feature type="coiled-coil region" evidence="1">
    <location>
        <begin position="572"/>
        <end position="610"/>
    </location>
</feature>
<organism evidence="2">
    <name type="scientific">Providencia stuartii</name>
    <dbReference type="NCBI Taxonomy" id="588"/>
    <lineage>
        <taxon>Bacteria</taxon>
        <taxon>Pseudomonadati</taxon>
        <taxon>Pseudomonadota</taxon>
        <taxon>Gammaproteobacteria</taxon>
        <taxon>Enterobacterales</taxon>
        <taxon>Morganellaceae</taxon>
        <taxon>Providencia</taxon>
    </lineage>
</organism>
<dbReference type="EMBL" id="ABMABF030000003">
    <property type="protein sequence ID" value="EMJ5133520.1"/>
    <property type="molecule type" value="Genomic_DNA"/>
</dbReference>
<reference evidence="2" key="1">
    <citation type="submission" date="2024-02" db="EMBL/GenBank/DDBJ databases">
        <authorList>
            <consortium name="Clinical and Environmental Microbiology Branch: Whole genome sequencing antimicrobial resistance pathogens in the healthcare setting"/>
        </authorList>
    </citation>
    <scope>NUCLEOTIDE SEQUENCE</scope>
    <source>
        <strain evidence="2">2021GO-0154</strain>
    </source>
</reference>
<evidence type="ECO:0000256" key="1">
    <source>
        <dbReference type="SAM" id="Coils"/>
    </source>
</evidence>
<dbReference type="InterPro" id="IPR040871">
    <property type="entry name" value="HopA1"/>
</dbReference>
<sequence>MPEYTSASLINFSNSIRDRIINDSNFINLVNEIKLGYISNNHHWTSELNIKRNRLKELIEEKVFYYYRIDLPDNTQRINEREKQSLIEYLKSLQNTTNGLSICAKGYEDNNILSFIDSELLNTEEFYFRKSNFIQKNKNRTGIKAQLTIDVDKTHFQLLTQALAKIISDSPPDWLEQAKIIGPDQLGRLTDQAVIYFSEASLEHAQAIRRRLKTLLPPSAFIEHTPVGMQRLDLGISYSEMPYDITTSHGQTRANIIATALTESLVTNKQLDKLLPRVLQEQGYDVNNPSLMAQALNERRLNRENSTEDFLQNKVASYDILQFLSDPLMFTQNNTLNSKHLNQIERLPAGGRVIFSKNKLNNYSIEFVLTHSSRNIALSVYSYFLGSPDGVQSNKVPYYIDIPKYTAEDSFLFTGILSGGSIIVTELNDKTFHVYHDGRINSSILYDNVVMAFDYQNYQILGADDGIATAYMHFKHGRWKLVLQRQEYQIIEGELIPALRQREAPMEVLFASDNYSNNSKKRFIEYREKIHKKIKRIAHHFNIDTKDVLSSRYIEGEYSIHHPTFMHWVNLHNKLTQKINERRQQLHELSQQLKNEYQRLINDENRSVEENNRINELKSLIEINKINYEYYRQSKIPVLSEILSVERSWLWQKIKEKDGIQAVVQHTVEDIRGNQQNSSEIASINRRYESMSLGMLLVKMLIFMRGLVSIKRFIFMALMKI</sequence>
<dbReference type="Pfam" id="PF17914">
    <property type="entry name" value="HopA1"/>
    <property type="match status" value="1"/>
</dbReference>
<name>A0AAI9GI19_PROST</name>
<protein>
    <submittedName>
        <fullName evidence="2">Uncharacterized protein</fullName>
    </submittedName>
</protein>
<comment type="caution">
    <text evidence="2">The sequence shown here is derived from an EMBL/GenBank/DDBJ whole genome shotgun (WGS) entry which is preliminary data.</text>
</comment>
<keyword evidence="1" id="KW-0175">Coiled coil</keyword>